<dbReference type="EMBL" id="JAROAV010000044">
    <property type="protein sequence ID" value="MDF8265972.1"/>
    <property type="molecule type" value="Genomic_DNA"/>
</dbReference>
<dbReference type="SUPFAM" id="SSF46458">
    <property type="entry name" value="Globin-like"/>
    <property type="match status" value="1"/>
</dbReference>
<accession>A0ABT6CAQ6</accession>
<dbReference type="RefSeq" id="WP_277193226.1">
    <property type="nucleotide sequence ID" value="NZ_JAROAV010000044.1"/>
</dbReference>
<keyword evidence="11" id="KW-0349">Heme</keyword>
<dbReference type="InterPro" id="IPR039261">
    <property type="entry name" value="FNR_nucleotide-bd"/>
</dbReference>
<dbReference type="InterPro" id="IPR001433">
    <property type="entry name" value="OxRdtase_FAD/NAD-bd"/>
</dbReference>
<comment type="similarity">
    <text evidence="3">In the C-terminal section; belongs to the flavoprotein pyridine nucleotide cytochrome reductase family.</text>
</comment>
<feature type="domain" description="Globin" evidence="12">
    <location>
        <begin position="1"/>
        <end position="131"/>
    </location>
</feature>
<keyword evidence="11" id="KW-0813">Transport</keyword>
<dbReference type="InterPro" id="IPR009050">
    <property type="entry name" value="Globin-like_sf"/>
</dbReference>
<dbReference type="Gene3D" id="1.10.490.10">
    <property type="entry name" value="Globins"/>
    <property type="match status" value="1"/>
</dbReference>
<keyword evidence="11" id="KW-0408">Iron</keyword>
<name>A0ABT6CAQ6_9MICO</name>
<sequence length="390" mass="43326">MDTDALKHTWALAEKAGDEVPLWFYGHLFLEHPELREMFPVSMATQRDRLVSALGRIVSDVDRLDEVTGFIQQLGRDHRRFQVVADHYGAVGASLLATLEHFLGAEWTPQVAADWAAAYGVIATAMVQAAEESEDYQPASWDGEVLSVDRRTLDVAVLQVRPSQRMEYVAGQSVAVEIPQHPRLWRYLSPANAPRRNGTLELHVQRVPGGQVSAALVKSVKPGQTLRLGAPIGETLTLPVDNERPLLMIAGSTGLAPLRAHLERIDHEWQRSGTAPQVHLFHGVRHPWNLYEHELLTQLTARPWFDYTPVVSDDPTFPGSRGLVGEVATDGRDWQGRIALVCGSPEMVDHTVGRLEALGLPTVDIRYEQFATAKEQRPTFPDINESGDQS</sequence>
<dbReference type="Pfam" id="PF00175">
    <property type="entry name" value="NAD_binding_1"/>
    <property type="match status" value="1"/>
</dbReference>
<dbReference type="Gene3D" id="2.40.30.10">
    <property type="entry name" value="Translation factors"/>
    <property type="match status" value="1"/>
</dbReference>
<keyword evidence="5" id="KW-0001">2Fe-2S</keyword>
<dbReference type="EC" id="1.14.12.17" evidence="4"/>
<evidence type="ECO:0000313" key="14">
    <source>
        <dbReference type="EMBL" id="MDF8265972.1"/>
    </source>
</evidence>
<keyword evidence="6" id="KW-0521">NADP</keyword>
<dbReference type="Proteomes" id="UP001528912">
    <property type="component" value="Unassembled WGS sequence"/>
</dbReference>
<evidence type="ECO:0000256" key="3">
    <source>
        <dbReference type="ARBA" id="ARBA00006401"/>
    </source>
</evidence>
<feature type="domain" description="FAD-binding FR-type" evidence="13">
    <location>
        <begin position="138"/>
        <end position="238"/>
    </location>
</feature>
<reference evidence="14 15" key="1">
    <citation type="submission" date="2023-03" db="EMBL/GenBank/DDBJ databases">
        <title>YIM 133296 draft genome.</title>
        <authorList>
            <person name="Xiong L."/>
        </authorList>
    </citation>
    <scope>NUCLEOTIDE SEQUENCE [LARGE SCALE GENOMIC DNA]</scope>
    <source>
        <strain evidence="14 15">YIM 133296</strain>
    </source>
</reference>
<dbReference type="PANTHER" id="PTHR47354">
    <property type="entry name" value="NADH OXIDOREDUCTASE HCR"/>
    <property type="match status" value="1"/>
</dbReference>
<dbReference type="PANTHER" id="PTHR47354:SF5">
    <property type="entry name" value="PROTEIN RFBI"/>
    <property type="match status" value="1"/>
</dbReference>
<protein>
    <recommendedName>
        <fullName evidence="4">nitric oxide dioxygenase</fullName>
        <ecNumber evidence="4">1.14.12.17</ecNumber>
    </recommendedName>
</protein>
<dbReference type="SUPFAM" id="SSF63380">
    <property type="entry name" value="Riboflavin synthase domain-like"/>
    <property type="match status" value="1"/>
</dbReference>
<keyword evidence="8" id="KW-0520">NAD</keyword>
<dbReference type="InterPro" id="IPR000971">
    <property type="entry name" value="Globin"/>
</dbReference>
<evidence type="ECO:0000256" key="4">
    <source>
        <dbReference type="ARBA" id="ARBA00012229"/>
    </source>
</evidence>
<dbReference type="PROSITE" id="PS51384">
    <property type="entry name" value="FAD_FR"/>
    <property type="match status" value="1"/>
</dbReference>
<evidence type="ECO:0000256" key="6">
    <source>
        <dbReference type="ARBA" id="ARBA00022857"/>
    </source>
</evidence>
<comment type="cofactor">
    <cofactor evidence="1">
        <name>heme b</name>
        <dbReference type="ChEBI" id="CHEBI:60344"/>
    </cofactor>
</comment>
<dbReference type="InterPro" id="IPR017938">
    <property type="entry name" value="Riboflavin_synthase-like_b-brl"/>
</dbReference>
<dbReference type="Pfam" id="PF00970">
    <property type="entry name" value="FAD_binding_6"/>
    <property type="match status" value="1"/>
</dbReference>
<dbReference type="Gene3D" id="3.40.50.80">
    <property type="entry name" value="Nucleotide-binding domain of ferredoxin-NADP reductase (FNR) module"/>
    <property type="match status" value="1"/>
</dbReference>
<organism evidence="14 15">
    <name type="scientific">Luteipulveratus flavus</name>
    <dbReference type="NCBI Taxonomy" id="3031728"/>
    <lineage>
        <taxon>Bacteria</taxon>
        <taxon>Bacillati</taxon>
        <taxon>Actinomycetota</taxon>
        <taxon>Actinomycetes</taxon>
        <taxon>Micrococcales</taxon>
        <taxon>Dermacoccaceae</taxon>
        <taxon>Luteipulveratus</taxon>
    </lineage>
</organism>
<keyword evidence="7" id="KW-0411">Iron-sulfur</keyword>
<evidence type="ECO:0000256" key="7">
    <source>
        <dbReference type="ARBA" id="ARBA00023014"/>
    </source>
</evidence>
<proteinExistence type="inferred from homology"/>
<dbReference type="Pfam" id="PF00042">
    <property type="entry name" value="Globin"/>
    <property type="match status" value="1"/>
</dbReference>
<keyword evidence="15" id="KW-1185">Reference proteome</keyword>
<comment type="caution">
    <text evidence="14">The sequence shown here is derived from an EMBL/GenBank/DDBJ whole genome shotgun (WGS) entry which is preliminary data.</text>
</comment>
<dbReference type="InterPro" id="IPR050415">
    <property type="entry name" value="MRET"/>
</dbReference>
<evidence type="ECO:0000256" key="1">
    <source>
        <dbReference type="ARBA" id="ARBA00001970"/>
    </source>
</evidence>
<comment type="similarity">
    <text evidence="11">Belongs to the globin family.</text>
</comment>
<dbReference type="PRINTS" id="PR00410">
    <property type="entry name" value="PHEHYDRXLASE"/>
</dbReference>
<evidence type="ECO:0000256" key="5">
    <source>
        <dbReference type="ARBA" id="ARBA00022714"/>
    </source>
</evidence>
<evidence type="ECO:0000259" key="12">
    <source>
        <dbReference type="PROSITE" id="PS01033"/>
    </source>
</evidence>
<dbReference type="InterPro" id="IPR017927">
    <property type="entry name" value="FAD-bd_FR_type"/>
</dbReference>
<keyword evidence="11" id="KW-0561">Oxygen transport</keyword>
<evidence type="ECO:0000256" key="11">
    <source>
        <dbReference type="RuleBase" id="RU000356"/>
    </source>
</evidence>
<evidence type="ECO:0000256" key="8">
    <source>
        <dbReference type="ARBA" id="ARBA00023027"/>
    </source>
</evidence>
<evidence type="ECO:0000313" key="15">
    <source>
        <dbReference type="Proteomes" id="UP001528912"/>
    </source>
</evidence>
<gene>
    <name evidence="14" type="ORF">P4R38_17125</name>
</gene>
<dbReference type="CDD" id="cd06187">
    <property type="entry name" value="O2ase_reductase_like"/>
    <property type="match status" value="1"/>
</dbReference>
<evidence type="ECO:0000256" key="2">
    <source>
        <dbReference type="ARBA" id="ARBA00001974"/>
    </source>
</evidence>
<dbReference type="CDD" id="cd19753">
    <property type="entry name" value="Mb-like_oxidoreductase"/>
    <property type="match status" value="1"/>
</dbReference>
<dbReference type="InterPro" id="IPR008333">
    <property type="entry name" value="Cbr1-like_FAD-bd_dom"/>
</dbReference>
<dbReference type="SUPFAM" id="SSF52343">
    <property type="entry name" value="Ferredoxin reductase-like, C-terminal NADP-linked domain"/>
    <property type="match status" value="1"/>
</dbReference>
<keyword evidence="11" id="KW-0479">Metal-binding</keyword>
<evidence type="ECO:0000259" key="13">
    <source>
        <dbReference type="PROSITE" id="PS51384"/>
    </source>
</evidence>
<comment type="catalytic activity">
    <reaction evidence="9">
        <text>2 nitric oxide + NADH + 2 O2 = 2 nitrate + NAD(+) + H(+)</text>
        <dbReference type="Rhea" id="RHEA:19469"/>
        <dbReference type="ChEBI" id="CHEBI:15378"/>
        <dbReference type="ChEBI" id="CHEBI:15379"/>
        <dbReference type="ChEBI" id="CHEBI:16480"/>
        <dbReference type="ChEBI" id="CHEBI:17632"/>
        <dbReference type="ChEBI" id="CHEBI:57540"/>
        <dbReference type="ChEBI" id="CHEBI:57945"/>
        <dbReference type="EC" id="1.14.12.17"/>
    </reaction>
</comment>
<evidence type="ECO:0000256" key="9">
    <source>
        <dbReference type="ARBA" id="ARBA00048649"/>
    </source>
</evidence>
<comment type="catalytic activity">
    <reaction evidence="10">
        <text>2 nitric oxide + NADPH + 2 O2 = 2 nitrate + NADP(+) + H(+)</text>
        <dbReference type="Rhea" id="RHEA:19465"/>
        <dbReference type="ChEBI" id="CHEBI:15378"/>
        <dbReference type="ChEBI" id="CHEBI:15379"/>
        <dbReference type="ChEBI" id="CHEBI:16480"/>
        <dbReference type="ChEBI" id="CHEBI:17632"/>
        <dbReference type="ChEBI" id="CHEBI:57783"/>
        <dbReference type="ChEBI" id="CHEBI:58349"/>
        <dbReference type="EC" id="1.14.12.17"/>
    </reaction>
</comment>
<dbReference type="PROSITE" id="PS01033">
    <property type="entry name" value="GLOBIN"/>
    <property type="match status" value="1"/>
</dbReference>
<dbReference type="InterPro" id="IPR012292">
    <property type="entry name" value="Globin/Proto"/>
</dbReference>
<comment type="cofactor">
    <cofactor evidence="2">
        <name>FAD</name>
        <dbReference type="ChEBI" id="CHEBI:57692"/>
    </cofactor>
</comment>
<evidence type="ECO:0000256" key="10">
    <source>
        <dbReference type="ARBA" id="ARBA00049433"/>
    </source>
</evidence>